<dbReference type="EMBL" id="BLLB01000002">
    <property type="protein sequence ID" value="GFH01170.1"/>
    <property type="molecule type" value="Genomic_DNA"/>
</dbReference>
<gene>
    <name evidence="1" type="ORF">MHIP_16530</name>
</gene>
<keyword evidence="2" id="KW-1185">Reference proteome</keyword>
<dbReference type="AlphaFoldDB" id="A0A7I9ZJI0"/>
<reference evidence="1 2" key="1">
    <citation type="journal article" date="2019" name="Emerg. Microbes Infect.">
        <title>Comprehensive subspecies identification of 175 nontuberculous mycobacteria species based on 7547 genomic profiles.</title>
        <authorList>
            <person name="Matsumoto Y."/>
            <person name="Kinjo T."/>
            <person name="Motooka D."/>
            <person name="Nabeya D."/>
            <person name="Jung N."/>
            <person name="Uechi K."/>
            <person name="Horii T."/>
            <person name="Iida T."/>
            <person name="Fujita J."/>
            <person name="Nakamura S."/>
        </authorList>
    </citation>
    <scope>NUCLEOTIDE SEQUENCE [LARGE SCALE GENOMIC DNA]</scope>
    <source>
        <strain evidence="1 2">JCM 30996</strain>
    </source>
</reference>
<proteinExistence type="predicted"/>
<evidence type="ECO:0000313" key="2">
    <source>
        <dbReference type="Proteomes" id="UP000465304"/>
    </source>
</evidence>
<accession>A0A7I9ZJI0</accession>
<comment type="caution">
    <text evidence="1">The sequence shown here is derived from an EMBL/GenBank/DDBJ whole genome shotgun (WGS) entry which is preliminary data.</text>
</comment>
<dbReference type="Proteomes" id="UP000465304">
    <property type="component" value="Unassembled WGS sequence"/>
</dbReference>
<evidence type="ECO:0000313" key="1">
    <source>
        <dbReference type="EMBL" id="GFH01170.1"/>
    </source>
</evidence>
<sequence>MRDGHLRRDDINAVPCTWQHIARVYLGLSWAAGTAPQAEARLAGHAELRDSGWRLEKPIS</sequence>
<protein>
    <submittedName>
        <fullName evidence="1">Uncharacterized protein</fullName>
    </submittedName>
</protein>
<name>A0A7I9ZJI0_9MYCO</name>
<organism evidence="1 2">
    <name type="scientific">Mycolicibacterium hippocampi</name>
    <dbReference type="NCBI Taxonomy" id="659824"/>
    <lineage>
        <taxon>Bacteria</taxon>
        <taxon>Bacillati</taxon>
        <taxon>Actinomycetota</taxon>
        <taxon>Actinomycetes</taxon>
        <taxon>Mycobacteriales</taxon>
        <taxon>Mycobacteriaceae</taxon>
        <taxon>Mycolicibacterium</taxon>
    </lineage>
</organism>